<dbReference type="EMBL" id="LVHI01000016">
    <property type="protein sequence ID" value="OAK53736.1"/>
    <property type="molecule type" value="Genomic_DNA"/>
</dbReference>
<dbReference type="InterPro" id="IPR041698">
    <property type="entry name" value="Methyltransf_25"/>
</dbReference>
<dbReference type="Pfam" id="PF13649">
    <property type="entry name" value="Methyltransf_25"/>
    <property type="match status" value="1"/>
</dbReference>
<organism evidence="3 4">
    <name type="scientific">Rhodococcoides kyotonense</name>
    <dbReference type="NCBI Taxonomy" id="398843"/>
    <lineage>
        <taxon>Bacteria</taxon>
        <taxon>Bacillati</taxon>
        <taxon>Actinomycetota</taxon>
        <taxon>Actinomycetes</taxon>
        <taxon>Mycobacteriales</taxon>
        <taxon>Nocardiaceae</taxon>
        <taxon>Rhodococcoides</taxon>
    </lineage>
</organism>
<evidence type="ECO:0000313" key="3">
    <source>
        <dbReference type="EMBL" id="OAK53736.1"/>
    </source>
</evidence>
<keyword evidence="4" id="KW-1185">Reference proteome</keyword>
<sequence>MHTHDQQPVFDQPFWDNLYTEQAQRWSGNANPVLVTEVSKLTPGSALDIGSGEGGDARWLADHGWTTTGADISEVALQRARDEQGDRNIEWLHRDLLEWEPTSRYDLVTAHFFQLPAHQTGPAFQRFGRAVAPGGHLLIVGHSPNDHLASQHKHSQLLFDVDAITSLFDDAEWTTVVAEDRPRPAVDPDGTPAERMDVVVLLRRAAS</sequence>
<dbReference type="GO" id="GO:0016740">
    <property type="term" value="F:transferase activity"/>
    <property type="evidence" value="ECO:0007669"/>
    <property type="project" value="UniProtKB-KW"/>
</dbReference>
<name>A0A177YDW5_9NOCA</name>
<feature type="domain" description="Methyltransferase" evidence="2">
    <location>
        <begin position="47"/>
        <end position="135"/>
    </location>
</feature>
<dbReference type="Gene3D" id="3.40.50.150">
    <property type="entry name" value="Vaccinia Virus protein VP39"/>
    <property type="match status" value="1"/>
</dbReference>
<dbReference type="SUPFAM" id="SSF53335">
    <property type="entry name" value="S-adenosyl-L-methionine-dependent methyltransferases"/>
    <property type="match status" value="1"/>
</dbReference>
<protein>
    <recommendedName>
        <fullName evidence="2">Methyltransferase domain-containing protein</fullName>
    </recommendedName>
</protein>
<dbReference type="AlphaFoldDB" id="A0A177YDW5"/>
<gene>
    <name evidence="3" type="ORF">A3K89_22665</name>
</gene>
<proteinExistence type="predicted"/>
<dbReference type="InterPro" id="IPR029063">
    <property type="entry name" value="SAM-dependent_MTases_sf"/>
</dbReference>
<dbReference type="PANTHER" id="PTHR43861">
    <property type="entry name" value="TRANS-ACONITATE 2-METHYLTRANSFERASE-RELATED"/>
    <property type="match status" value="1"/>
</dbReference>
<dbReference type="RefSeq" id="WP_068427061.1">
    <property type="nucleotide sequence ID" value="NZ_LVHI01000016.1"/>
</dbReference>
<dbReference type="CDD" id="cd02440">
    <property type="entry name" value="AdoMet_MTases"/>
    <property type="match status" value="1"/>
</dbReference>
<reference evidence="3 4" key="1">
    <citation type="submission" date="2016-03" db="EMBL/GenBank/DDBJ databases">
        <title>Genome sequence of Rhodococcus kyotonensis KB10.</title>
        <authorList>
            <person name="Jeong H."/>
            <person name="Hong C.E."/>
            <person name="Jo S.H."/>
            <person name="Park J.M."/>
        </authorList>
    </citation>
    <scope>NUCLEOTIDE SEQUENCE [LARGE SCALE GENOMIC DNA]</scope>
    <source>
        <strain evidence="3 4">KB10</strain>
    </source>
</reference>
<comment type="caution">
    <text evidence="3">The sequence shown here is derived from an EMBL/GenBank/DDBJ whole genome shotgun (WGS) entry which is preliminary data.</text>
</comment>
<evidence type="ECO:0000313" key="4">
    <source>
        <dbReference type="Proteomes" id="UP000077519"/>
    </source>
</evidence>
<keyword evidence="1" id="KW-0808">Transferase</keyword>
<evidence type="ECO:0000259" key="2">
    <source>
        <dbReference type="Pfam" id="PF13649"/>
    </source>
</evidence>
<accession>A0A177YDW5</accession>
<dbReference type="Proteomes" id="UP000077519">
    <property type="component" value="Unassembled WGS sequence"/>
</dbReference>
<evidence type="ECO:0000256" key="1">
    <source>
        <dbReference type="ARBA" id="ARBA00022679"/>
    </source>
</evidence>